<keyword evidence="3" id="KW-1185">Reference proteome</keyword>
<dbReference type="Gene3D" id="3.30.420.40">
    <property type="match status" value="2"/>
</dbReference>
<evidence type="ECO:0000259" key="1">
    <source>
        <dbReference type="Pfam" id="PF00814"/>
    </source>
</evidence>
<dbReference type="InterPro" id="IPR000905">
    <property type="entry name" value="Gcp-like_dom"/>
</dbReference>
<name>A0ABM7YFY9_9BURK</name>
<dbReference type="InterPro" id="IPR022496">
    <property type="entry name" value="T6A_TsaB"/>
</dbReference>
<sequence length="269" mass="27339">MRCATARGHGRHRYTAGLIPRLPMTDPRLLAIDAATETVHLALLCGGALRVRALPAGAQASATLLPAVQGLLAEAGCTLAQLDAIGFGRGPGAFTGLRTACAVAQGLALGSGRPLLALDTLAAVAESAHQRCGVDQVWAATDARMGEVYAACWQRLGPGHWQLRQSAALYSPASLAAAVARHPVAVAGNALALPALQEALGSVDAALVQIADAAPDGAALAALAQAAWQRGETLDPALALPLYVRDKVAQTTAERLAARPAAQPSTTAP</sequence>
<dbReference type="EMBL" id="AP025730">
    <property type="protein sequence ID" value="BDI03089.1"/>
    <property type="molecule type" value="Genomic_DNA"/>
</dbReference>
<dbReference type="Proteomes" id="UP001057498">
    <property type="component" value="Chromosome"/>
</dbReference>
<reference evidence="2" key="1">
    <citation type="submission" date="2022-04" db="EMBL/GenBank/DDBJ databases">
        <title>Whole genome sequence of Sphaerotilus sp. FB-5.</title>
        <authorList>
            <person name="Takeda M."/>
            <person name="Narihara S."/>
            <person name="Akimoto M."/>
            <person name="Akimoto R."/>
            <person name="Nishiyashiki S."/>
            <person name="Murakami T."/>
        </authorList>
    </citation>
    <scope>NUCLEOTIDE SEQUENCE</scope>
    <source>
        <strain evidence="2">FB-5</strain>
    </source>
</reference>
<dbReference type="NCBIfam" id="TIGR03725">
    <property type="entry name" value="T6A_YeaZ"/>
    <property type="match status" value="1"/>
</dbReference>
<evidence type="ECO:0000313" key="3">
    <source>
        <dbReference type="Proteomes" id="UP001057498"/>
    </source>
</evidence>
<dbReference type="InterPro" id="IPR043129">
    <property type="entry name" value="ATPase_NBD"/>
</dbReference>
<gene>
    <name evidence="2" type="ORF">CATMQ487_00590</name>
</gene>
<dbReference type="Pfam" id="PF00814">
    <property type="entry name" value="TsaD"/>
    <property type="match status" value="1"/>
</dbReference>
<accession>A0ABM7YFY9</accession>
<evidence type="ECO:0000313" key="2">
    <source>
        <dbReference type="EMBL" id="BDI03089.1"/>
    </source>
</evidence>
<proteinExistence type="predicted"/>
<organism evidence="2 3">
    <name type="scientific">Sphaerotilus microaerophilus</name>
    <dbReference type="NCBI Taxonomy" id="2914710"/>
    <lineage>
        <taxon>Bacteria</taxon>
        <taxon>Pseudomonadati</taxon>
        <taxon>Pseudomonadota</taxon>
        <taxon>Betaproteobacteria</taxon>
        <taxon>Burkholderiales</taxon>
        <taxon>Sphaerotilaceae</taxon>
        <taxon>Sphaerotilus</taxon>
    </lineage>
</organism>
<feature type="domain" description="Gcp-like" evidence="1">
    <location>
        <begin position="61"/>
        <end position="151"/>
    </location>
</feature>
<dbReference type="SUPFAM" id="SSF53067">
    <property type="entry name" value="Actin-like ATPase domain"/>
    <property type="match status" value="2"/>
</dbReference>
<protein>
    <submittedName>
        <fullName evidence="2">tRNA (Adenosine(37)-N6)-threonylcarbamoyltransferase complex dimerization subunit type 1 TsaB</fullName>
    </submittedName>
</protein>